<proteinExistence type="predicted"/>
<organism evidence="3 4">
    <name type="scientific">Cuscuta epithymum</name>
    <dbReference type="NCBI Taxonomy" id="186058"/>
    <lineage>
        <taxon>Eukaryota</taxon>
        <taxon>Viridiplantae</taxon>
        <taxon>Streptophyta</taxon>
        <taxon>Embryophyta</taxon>
        <taxon>Tracheophyta</taxon>
        <taxon>Spermatophyta</taxon>
        <taxon>Magnoliopsida</taxon>
        <taxon>eudicotyledons</taxon>
        <taxon>Gunneridae</taxon>
        <taxon>Pentapetalae</taxon>
        <taxon>asterids</taxon>
        <taxon>lamiids</taxon>
        <taxon>Solanales</taxon>
        <taxon>Convolvulaceae</taxon>
        <taxon>Cuscuteae</taxon>
        <taxon>Cuscuta</taxon>
        <taxon>Cuscuta subgen. Cuscuta</taxon>
    </lineage>
</organism>
<feature type="region of interest" description="Disordered" evidence="1">
    <location>
        <begin position="1"/>
        <end position="29"/>
    </location>
</feature>
<accession>A0AAV0D1J2</accession>
<dbReference type="SUPFAM" id="SSF53474">
    <property type="entry name" value="alpha/beta-Hydrolases"/>
    <property type="match status" value="1"/>
</dbReference>
<comment type="caution">
    <text evidence="3">The sequence shown here is derived from an EMBL/GenBank/DDBJ whole genome shotgun (WGS) entry which is preliminary data.</text>
</comment>
<keyword evidence="4" id="KW-1185">Reference proteome</keyword>
<dbReference type="Pfam" id="PF00561">
    <property type="entry name" value="Abhydrolase_1"/>
    <property type="match status" value="1"/>
</dbReference>
<dbReference type="Gene3D" id="3.40.50.1820">
    <property type="entry name" value="alpha/beta hydrolase"/>
    <property type="match status" value="1"/>
</dbReference>
<evidence type="ECO:0000313" key="3">
    <source>
        <dbReference type="EMBL" id="CAH9090624.1"/>
    </source>
</evidence>
<reference evidence="3" key="1">
    <citation type="submission" date="2022-07" db="EMBL/GenBank/DDBJ databases">
        <authorList>
            <person name="Macas J."/>
            <person name="Novak P."/>
            <person name="Neumann P."/>
        </authorList>
    </citation>
    <scope>NUCLEOTIDE SEQUENCE</scope>
</reference>
<name>A0AAV0D1J2_9ASTE</name>
<dbReference type="EMBL" id="CAMAPF010000065">
    <property type="protein sequence ID" value="CAH9090624.1"/>
    <property type="molecule type" value="Genomic_DNA"/>
</dbReference>
<dbReference type="InterPro" id="IPR000073">
    <property type="entry name" value="AB_hydrolase_1"/>
</dbReference>
<dbReference type="InterPro" id="IPR029058">
    <property type="entry name" value="AB_hydrolase_fold"/>
</dbReference>
<feature type="compositionally biased region" description="Polar residues" evidence="1">
    <location>
        <begin position="1"/>
        <end position="10"/>
    </location>
</feature>
<sequence>MQLIESNTVGIESAKRKTAEEMTKEEEEVVAAPPEPPHFVLIHGVGGGAWCWYKLRCLMESSGYKVSCLDLKAAGIDPSNANDILCFEDYNKPLLDFLASLPPHQQVILVGHSAGGLSVTDATYKFPQKISLAIYLAATMLRTGFTTEQDIKDGAPDVSNLGGMDNVFDVGYGLGQDGPPTSAVVKKTIQRKLIYQMSPLEIHGPLSFSDWKARVRVLYSRLMHSGGVCPWRSTLRPTPSGRGVPHRQITFRSADTHSYIMIIRRRNFQQDRGRAQARVYFLEQIRTLTTQETGGLVLGYIIPAYYCSGAQDIIQYGARAASPISAHPAHFDHQAHFGPCGPLGWRASPSPPL</sequence>
<feature type="domain" description="AB hydrolase-1" evidence="2">
    <location>
        <begin position="37"/>
        <end position="156"/>
    </location>
</feature>
<dbReference type="GO" id="GO:0080032">
    <property type="term" value="F:methyl jasmonate esterase activity"/>
    <property type="evidence" value="ECO:0007669"/>
    <property type="project" value="TreeGrafter"/>
</dbReference>
<dbReference type="GO" id="GO:0080030">
    <property type="term" value="F:methyl indole-3-acetate esterase activity"/>
    <property type="evidence" value="ECO:0007669"/>
    <property type="project" value="TreeGrafter"/>
</dbReference>
<feature type="compositionally biased region" description="Basic and acidic residues" evidence="1">
    <location>
        <begin position="13"/>
        <end position="22"/>
    </location>
</feature>
<dbReference type="GO" id="GO:0009694">
    <property type="term" value="P:jasmonic acid metabolic process"/>
    <property type="evidence" value="ECO:0007669"/>
    <property type="project" value="TreeGrafter"/>
</dbReference>
<evidence type="ECO:0000259" key="2">
    <source>
        <dbReference type="Pfam" id="PF00561"/>
    </source>
</evidence>
<dbReference type="PANTHER" id="PTHR10992">
    <property type="entry name" value="METHYLESTERASE FAMILY MEMBER"/>
    <property type="match status" value="1"/>
</dbReference>
<evidence type="ECO:0000313" key="4">
    <source>
        <dbReference type="Proteomes" id="UP001152523"/>
    </source>
</evidence>
<dbReference type="AlphaFoldDB" id="A0AAV0D1J2"/>
<dbReference type="GO" id="GO:0080031">
    <property type="term" value="F:methyl salicylate esterase activity"/>
    <property type="evidence" value="ECO:0007669"/>
    <property type="project" value="TreeGrafter"/>
</dbReference>
<dbReference type="Proteomes" id="UP001152523">
    <property type="component" value="Unassembled WGS sequence"/>
</dbReference>
<gene>
    <name evidence="3" type="ORF">CEPIT_LOCUS11368</name>
</gene>
<dbReference type="GO" id="GO:0009696">
    <property type="term" value="P:salicylic acid metabolic process"/>
    <property type="evidence" value="ECO:0007669"/>
    <property type="project" value="TreeGrafter"/>
</dbReference>
<dbReference type="PANTHER" id="PTHR10992:SF1032">
    <property type="entry name" value="METHYLESTERASE 17"/>
    <property type="match status" value="1"/>
</dbReference>
<protein>
    <recommendedName>
        <fullName evidence="2">AB hydrolase-1 domain-containing protein</fullName>
    </recommendedName>
</protein>
<dbReference type="InterPro" id="IPR045889">
    <property type="entry name" value="MES/HNL"/>
</dbReference>
<evidence type="ECO:0000256" key="1">
    <source>
        <dbReference type="SAM" id="MobiDB-lite"/>
    </source>
</evidence>